<feature type="transmembrane region" description="Helical" evidence="4">
    <location>
        <begin position="304"/>
        <end position="324"/>
    </location>
</feature>
<evidence type="ECO:0000313" key="7">
    <source>
        <dbReference type="Proteomes" id="UP000612456"/>
    </source>
</evidence>
<dbReference type="RefSeq" id="WP_188993119.1">
    <property type="nucleotide sequence ID" value="NZ_BMHP01000002.1"/>
</dbReference>
<evidence type="ECO:0000256" key="2">
    <source>
        <dbReference type="ARBA" id="ARBA00023125"/>
    </source>
</evidence>
<dbReference type="Gene3D" id="3.30.450.20">
    <property type="entry name" value="PAS domain"/>
    <property type="match status" value="1"/>
</dbReference>
<dbReference type="SUPFAM" id="SSF46689">
    <property type="entry name" value="Homeodomain-like"/>
    <property type="match status" value="1"/>
</dbReference>
<dbReference type="Proteomes" id="UP000612456">
    <property type="component" value="Unassembled WGS sequence"/>
</dbReference>
<feature type="transmembrane region" description="Helical" evidence="4">
    <location>
        <begin position="20"/>
        <end position="38"/>
    </location>
</feature>
<evidence type="ECO:0000259" key="5">
    <source>
        <dbReference type="PROSITE" id="PS01124"/>
    </source>
</evidence>
<dbReference type="EMBL" id="BMHP01000002">
    <property type="protein sequence ID" value="GGD73548.1"/>
    <property type="molecule type" value="Genomic_DNA"/>
</dbReference>
<dbReference type="PANTHER" id="PTHR43280">
    <property type="entry name" value="ARAC-FAMILY TRANSCRIPTIONAL REGULATOR"/>
    <property type="match status" value="1"/>
</dbReference>
<keyword evidence="3" id="KW-0804">Transcription</keyword>
<accession>A0A916Z2Y9</accession>
<dbReference type="PROSITE" id="PS01124">
    <property type="entry name" value="HTH_ARAC_FAMILY_2"/>
    <property type="match status" value="1"/>
</dbReference>
<dbReference type="GO" id="GO:0003700">
    <property type="term" value="F:DNA-binding transcription factor activity"/>
    <property type="evidence" value="ECO:0007669"/>
    <property type="project" value="InterPro"/>
</dbReference>
<keyword evidence="1" id="KW-0805">Transcription regulation</keyword>
<evidence type="ECO:0000256" key="1">
    <source>
        <dbReference type="ARBA" id="ARBA00023015"/>
    </source>
</evidence>
<keyword evidence="4" id="KW-1133">Transmembrane helix</keyword>
<feature type="domain" description="HTH araC/xylS-type" evidence="5">
    <location>
        <begin position="667"/>
        <end position="766"/>
    </location>
</feature>
<sequence length="775" mass="88550">MRGFPIRGSLKRHRLFVRLLIPYLLFMLLALLLGLLLYNKTYDAMKNEVTRNNLELLDQVKDTMDRRLSEINTIAMQVLSDPQVKGFQRVTDPFDGSTTFKVMETQKRLYTYNVSNNFVLDYFLLFKNSDLALSPKTTYQLPRFYRSAFTYTDKDYETWRSEMFGTFHAQTFQPAEDVTYQGKSYSMLTYVQSLGYPGHIQGALAILVDNRQVQSLLGGLNLSDGGWASIVNNKGQVISFVSADGKRPRTEAIDYKLSRGIINASDKTDNMLITYTNSTYNDWSYVVAQPPHVVLQKVLYIKKITFAIVFAFLFAGLLLAYLFAYRSSRPLLGIVKTISERFGAENNRPGDMYGFIHNSVSRLIDNNLELQGEIEKQAPLLWETFFERLLKGEFLTMNEINSLLRHQRMEISGRGYAIGIVHFPGMETDLNADLLHKLDVSRVIIKEILRARLGQYGYLHDVAEDKIAVLFVNPVEERESFKSTIEDIVRKVQEDVRAKLPIIPAVAVGSFSDSLLDVSSSYEEARQSLYYTNLEHGGGLVWYDELPNESSGFYFPGEVETRLINYVKAGETAEVDKLLSMLHRENFLERHLSFAMQQLFLCEVLGSLVKVQDQLLLYNQGDVKMLFQQLYSSDKPALVYRLVMDKFKGICQEIDQKKKSRNVRLVESIIELLGQRYSEPNLNLDSVADQMNTSKVYLSQFFKEQTGTNFSEYLENLRMERAKDLLTQTSQAIGDIALQVGYHSTNTFSRAFKRGTGVSATTYRDTELSAKTSAS</sequence>
<dbReference type="PANTHER" id="PTHR43280:SF28">
    <property type="entry name" value="HTH-TYPE TRANSCRIPTIONAL ACTIVATOR RHAS"/>
    <property type="match status" value="1"/>
</dbReference>
<proteinExistence type="predicted"/>
<reference evidence="6" key="2">
    <citation type="submission" date="2020-09" db="EMBL/GenBank/DDBJ databases">
        <authorList>
            <person name="Sun Q."/>
            <person name="Zhou Y."/>
        </authorList>
    </citation>
    <scope>NUCLEOTIDE SEQUENCE</scope>
    <source>
        <strain evidence="6">CGMCC 1.15178</strain>
    </source>
</reference>
<dbReference type="SMART" id="SM00342">
    <property type="entry name" value="HTH_ARAC"/>
    <property type="match status" value="1"/>
</dbReference>
<keyword evidence="4" id="KW-0472">Membrane</keyword>
<reference evidence="6" key="1">
    <citation type="journal article" date="2014" name="Int. J. Syst. Evol. Microbiol.">
        <title>Complete genome sequence of Corynebacterium casei LMG S-19264T (=DSM 44701T), isolated from a smear-ripened cheese.</title>
        <authorList>
            <consortium name="US DOE Joint Genome Institute (JGI-PGF)"/>
            <person name="Walter F."/>
            <person name="Albersmeier A."/>
            <person name="Kalinowski J."/>
            <person name="Ruckert C."/>
        </authorList>
    </citation>
    <scope>NUCLEOTIDE SEQUENCE</scope>
    <source>
        <strain evidence="6">CGMCC 1.15178</strain>
    </source>
</reference>
<protein>
    <recommendedName>
        <fullName evidence="5">HTH araC/xylS-type domain-containing protein</fullName>
    </recommendedName>
</protein>
<dbReference type="GO" id="GO:0043565">
    <property type="term" value="F:sequence-specific DNA binding"/>
    <property type="evidence" value="ECO:0007669"/>
    <property type="project" value="InterPro"/>
</dbReference>
<dbReference type="InterPro" id="IPR018062">
    <property type="entry name" value="HTH_AraC-typ_CS"/>
</dbReference>
<dbReference type="Gene3D" id="1.10.10.60">
    <property type="entry name" value="Homeodomain-like"/>
    <property type="match status" value="2"/>
</dbReference>
<dbReference type="Pfam" id="PF12833">
    <property type="entry name" value="HTH_18"/>
    <property type="match status" value="1"/>
</dbReference>
<comment type="caution">
    <text evidence="6">The sequence shown here is derived from an EMBL/GenBank/DDBJ whole genome shotgun (WGS) entry which is preliminary data.</text>
</comment>
<name>A0A916Z2Y9_9BACL</name>
<gene>
    <name evidence="6" type="ORF">GCM10010911_34280</name>
</gene>
<keyword evidence="7" id="KW-1185">Reference proteome</keyword>
<evidence type="ECO:0000256" key="4">
    <source>
        <dbReference type="SAM" id="Phobius"/>
    </source>
</evidence>
<keyword evidence="2" id="KW-0238">DNA-binding</keyword>
<dbReference type="AlphaFoldDB" id="A0A916Z2Y9"/>
<dbReference type="PROSITE" id="PS00041">
    <property type="entry name" value="HTH_ARAC_FAMILY_1"/>
    <property type="match status" value="1"/>
</dbReference>
<evidence type="ECO:0000313" key="6">
    <source>
        <dbReference type="EMBL" id="GGD73548.1"/>
    </source>
</evidence>
<organism evidence="6 7">
    <name type="scientific">Paenibacillus nasutitermitis</name>
    <dbReference type="NCBI Taxonomy" id="1652958"/>
    <lineage>
        <taxon>Bacteria</taxon>
        <taxon>Bacillati</taxon>
        <taxon>Bacillota</taxon>
        <taxon>Bacilli</taxon>
        <taxon>Bacillales</taxon>
        <taxon>Paenibacillaceae</taxon>
        <taxon>Paenibacillus</taxon>
    </lineage>
</organism>
<keyword evidence="4" id="KW-0812">Transmembrane</keyword>
<evidence type="ECO:0000256" key="3">
    <source>
        <dbReference type="ARBA" id="ARBA00023163"/>
    </source>
</evidence>
<dbReference type="InterPro" id="IPR018060">
    <property type="entry name" value="HTH_AraC"/>
</dbReference>
<dbReference type="InterPro" id="IPR009057">
    <property type="entry name" value="Homeodomain-like_sf"/>
</dbReference>